<name>A0A1V3BZU6_9ACTN</name>
<sequence length="96" mass="10630">MIDLRSSNDQYRPAKDALKLIERHKDSSFTTYHPLGDLSDDVPACGTVLGQVRLLSCGQLRLLALQLPVLLRRRRALTGALVPGVGLGFRDHRRGP</sequence>
<gene>
    <name evidence="1" type="ORF">NOSIN_09355</name>
</gene>
<comment type="caution">
    <text evidence="1">The sequence shown here is derived from an EMBL/GenBank/DDBJ whole genome shotgun (WGS) entry which is preliminary data.</text>
</comment>
<dbReference type="AlphaFoldDB" id="A0A1V3BZU6"/>
<dbReference type="STRING" id="501010.NOSIN_09355"/>
<accession>A0A1V3BZU6</accession>
<reference evidence="2" key="1">
    <citation type="submission" date="2016-08" db="EMBL/GenBank/DDBJ databases">
        <authorList>
            <person name="Tokovenko B."/>
            <person name="Kalinowski J."/>
        </authorList>
    </citation>
    <scope>NUCLEOTIDE SEQUENCE [LARGE SCALE GENOMIC DNA]</scope>
    <source>
        <strain evidence="2">UTMC102</strain>
    </source>
</reference>
<evidence type="ECO:0000313" key="2">
    <source>
        <dbReference type="Proteomes" id="UP000189004"/>
    </source>
</evidence>
<protein>
    <submittedName>
        <fullName evidence="1">Uncharacterized protein</fullName>
    </submittedName>
</protein>
<organism evidence="1 2">
    <name type="scientific">Nocardiopsis sinuspersici</name>
    <dbReference type="NCBI Taxonomy" id="501010"/>
    <lineage>
        <taxon>Bacteria</taxon>
        <taxon>Bacillati</taxon>
        <taxon>Actinomycetota</taxon>
        <taxon>Actinomycetes</taxon>
        <taxon>Streptosporangiales</taxon>
        <taxon>Nocardiopsidaceae</taxon>
        <taxon>Nocardiopsis</taxon>
    </lineage>
</organism>
<evidence type="ECO:0000313" key="1">
    <source>
        <dbReference type="EMBL" id="OOC53985.1"/>
    </source>
</evidence>
<proteinExistence type="predicted"/>
<dbReference type="EMBL" id="MCOK01000001">
    <property type="protein sequence ID" value="OOC53985.1"/>
    <property type="molecule type" value="Genomic_DNA"/>
</dbReference>
<dbReference type="Proteomes" id="UP000189004">
    <property type="component" value="Unassembled WGS sequence"/>
</dbReference>
<keyword evidence="2" id="KW-1185">Reference proteome</keyword>